<dbReference type="PANTHER" id="PTHR42783:SF3">
    <property type="entry name" value="GLUTAMATE SYNTHASE [NADPH] SMALL CHAIN-RELATED"/>
    <property type="match status" value="1"/>
</dbReference>
<name>A0A7C3SPE4_THEPE</name>
<dbReference type="PRINTS" id="PR00419">
    <property type="entry name" value="ADXRDTASE"/>
</dbReference>
<proteinExistence type="predicted"/>
<evidence type="ECO:0000313" key="2">
    <source>
        <dbReference type="EMBL" id="HGB25795.1"/>
    </source>
</evidence>
<dbReference type="AlphaFoldDB" id="A0A7C3SPE4"/>
<dbReference type="EMBL" id="DTIB01000124">
    <property type="protein sequence ID" value="HGB25795.1"/>
    <property type="molecule type" value="Genomic_DNA"/>
</dbReference>
<dbReference type="GO" id="GO:0016491">
    <property type="term" value="F:oxidoreductase activity"/>
    <property type="evidence" value="ECO:0007669"/>
    <property type="project" value="InterPro"/>
</dbReference>
<protein>
    <submittedName>
        <fullName evidence="2">Glutamate synthase</fullName>
    </submittedName>
</protein>
<dbReference type="Pfam" id="PF07992">
    <property type="entry name" value="Pyr_redox_2"/>
    <property type="match status" value="1"/>
</dbReference>
<sequence>MSIRFAPCRVAPAETGKRVAIVGAGPAGLAAAGVLRCSGHRVDVFDRLPEPGGMLLFAIPEFRIPKEGVRSSVRELAGLGVGFHTNVEVGRHVHMEELLEDFDAVLVSTGTWRGRRLEVPGEDKENVYDALEWITSFMRNKLGYTEVQAPQLTGRVAIVGAGLTAVDIAELAVKEYGAEVVMLYRRPMSVAPAKHMLRHLESLGVRFVENVVPVEILGGRWAEKVKLVRVKPTTDRKAPVEVIPGSEFELDFDVLVVAVGLRATPPENLKSLGVELNPDGTIKTDQNFMTSLPKLFAAGDVAHGPSNIGLAMRSGKLAAGRINEYLGARAPTSRPSPL</sequence>
<comment type="caution">
    <text evidence="2">The sequence shown here is derived from an EMBL/GenBank/DDBJ whole genome shotgun (WGS) entry which is preliminary data.</text>
</comment>
<feature type="domain" description="FAD/NAD(P)-binding" evidence="1">
    <location>
        <begin position="18"/>
        <end position="315"/>
    </location>
</feature>
<dbReference type="InterPro" id="IPR023753">
    <property type="entry name" value="FAD/NAD-binding_dom"/>
</dbReference>
<dbReference type="PANTHER" id="PTHR42783">
    <property type="entry name" value="GLUTAMATE SYNTHASE [NADPH] SMALL CHAIN"/>
    <property type="match status" value="1"/>
</dbReference>
<evidence type="ECO:0000259" key="1">
    <source>
        <dbReference type="Pfam" id="PF07992"/>
    </source>
</evidence>
<dbReference type="InterPro" id="IPR036188">
    <property type="entry name" value="FAD/NAD-bd_sf"/>
</dbReference>
<reference evidence="2" key="1">
    <citation type="journal article" date="2020" name="mSystems">
        <title>Genome- and Community-Level Interaction Insights into Carbon Utilization and Element Cycling Functions of Hydrothermarchaeota in Hydrothermal Sediment.</title>
        <authorList>
            <person name="Zhou Z."/>
            <person name="Liu Y."/>
            <person name="Xu W."/>
            <person name="Pan J."/>
            <person name="Luo Z.H."/>
            <person name="Li M."/>
        </authorList>
    </citation>
    <scope>NUCLEOTIDE SEQUENCE [LARGE SCALE GENOMIC DNA]</scope>
    <source>
        <strain evidence="2">SpSt-8</strain>
    </source>
</reference>
<dbReference type="SUPFAM" id="SSF51971">
    <property type="entry name" value="Nucleotide-binding domain"/>
    <property type="match status" value="1"/>
</dbReference>
<organism evidence="2">
    <name type="scientific">Thermofilum pendens</name>
    <dbReference type="NCBI Taxonomy" id="2269"/>
    <lineage>
        <taxon>Archaea</taxon>
        <taxon>Thermoproteota</taxon>
        <taxon>Thermoprotei</taxon>
        <taxon>Thermofilales</taxon>
        <taxon>Thermofilaceae</taxon>
        <taxon>Thermofilum</taxon>
    </lineage>
</organism>
<accession>A0A7C3SPE4</accession>
<dbReference type="NCBIfam" id="NF009409">
    <property type="entry name" value="PRK12770.1"/>
    <property type="match status" value="1"/>
</dbReference>
<dbReference type="Gene3D" id="3.50.50.60">
    <property type="entry name" value="FAD/NAD(P)-binding domain"/>
    <property type="match status" value="2"/>
</dbReference>
<gene>
    <name evidence="2" type="ORF">ENV88_07245</name>
</gene>